<dbReference type="STRING" id="58919.A0A316ZF11"/>
<dbReference type="GeneID" id="37271492"/>
<evidence type="ECO:0000256" key="1">
    <source>
        <dbReference type="SAM" id="MobiDB-lite"/>
    </source>
</evidence>
<feature type="compositionally biased region" description="Low complexity" evidence="1">
    <location>
        <begin position="599"/>
        <end position="620"/>
    </location>
</feature>
<dbReference type="EMBL" id="KZ819286">
    <property type="protein sequence ID" value="PWO00112.1"/>
    <property type="molecule type" value="Genomic_DNA"/>
</dbReference>
<accession>A0A316ZF11</accession>
<gene>
    <name evidence="2" type="ORF">FA09DRAFT_336940</name>
</gene>
<feature type="compositionally biased region" description="Polar residues" evidence="1">
    <location>
        <begin position="623"/>
        <end position="642"/>
    </location>
</feature>
<feature type="compositionally biased region" description="Low complexity" evidence="1">
    <location>
        <begin position="646"/>
        <end position="660"/>
    </location>
</feature>
<feature type="compositionally biased region" description="Pro residues" evidence="1">
    <location>
        <begin position="511"/>
        <end position="521"/>
    </location>
</feature>
<feature type="compositionally biased region" description="Polar residues" evidence="1">
    <location>
        <begin position="51"/>
        <end position="61"/>
    </location>
</feature>
<name>A0A316ZF11_9BASI</name>
<keyword evidence="3" id="KW-1185">Reference proteome</keyword>
<feature type="compositionally biased region" description="Pro residues" evidence="1">
    <location>
        <begin position="481"/>
        <end position="502"/>
    </location>
</feature>
<organism evidence="2 3">
    <name type="scientific">Tilletiopsis washingtonensis</name>
    <dbReference type="NCBI Taxonomy" id="58919"/>
    <lineage>
        <taxon>Eukaryota</taxon>
        <taxon>Fungi</taxon>
        <taxon>Dikarya</taxon>
        <taxon>Basidiomycota</taxon>
        <taxon>Ustilaginomycotina</taxon>
        <taxon>Exobasidiomycetes</taxon>
        <taxon>Entylomatales</taxon>
        <taxon>Entylomatales incertae sedis</taxon>
        <taxon>Tilletiopsis</taxon>
    </lineage>
</organism>
<protein>
    <submittedName>
        <fullName evidence="2">Uncharacterized protein</fullName>
    </submittedName>
</protein>
<feature type="region of interest" description="Disordered" evidence="1">
    <location>
        <begin position="599"/>
        <end position="660"/>
    </location>
</feature>
<sequence>MCPASFEAPAAAVAPPEPAVAAAAQLQGAPAPAAAAAESVEDGKLAASADDGSTSVPAASQPQVTFTTPSFVASPPSSSAASETERAAQLSAFLSPTSRFLTRPIAVASATEHAVIDGVVAAADAIAHKVASMLRPGPPFYSTLSSADLIDTLGDAARMNCATALLYAPQPSQPSGGGTVWSALNALPSGPKAEAIPHDSQAPSATESLKHALHEDDEDDDGLWSGVTISCDVHGGNLCLGKSVVVPSHVLAEAHYYEGQGQAQTLWTEKVGKGKDYQWDEFDRQATASAASKGLVYYVTPTTAFWSLPSWVPYFGSPSSPTPPSAPAPSPRPGRKRVWLPSSSAFSIHATWWGYQLYLPPPIMKALDKDMASAEKIAITVHTMLVAIIDKASTIPMPPQLLAVLSVLRTLAPLTGYIATFIGWSWSVVKSNDEGKGVILAATWLLPIALIPRAWDAPIAPGDSDGDGVPDGAPVHELPSTPLPEQPSEQPAPAPSPAPVPAPDTHLEGPPSCPAPAPVEPAPVVDAPAAPAAPEAPNSQVAAAPTPTVMPIEPSTPALNETLIPATPAVEAVPAASIAAPVSAPLVDAPLVAVAVAAAPSTPQRAASSSAARAAPGTPTIGARSTSVRARQASTSTGSSKMEGQPAVPAAAGAAPSSSE</sequence>
<dbReference type="Proteomes" id="UP000245946">
    <property type="component" value="Unassembled WGS sequence"/>
</dbReference>
<evidence type="ECO:0000313" key="2">
    <source>
        <dbReference type="EMBL" id="PWO00112.1"/>
    </source>
</evidence>
<reference evidence="2 3" key="1">
    <citation type="journal article" date="2018" name="Mol. Biol. Evol.">
        <title>Broad Genomic Sampling Reveals a Smut Pathogenic Ancestry of the Fungal Clade Ustilaginomycotina.</title>
        <authorList>
            <person name="Kijpornyongpan T."/>
            <person name="Mondo S.J."/>
            <person name="Barry K."/>
            <person name="Sandor L."/>
            <person name="Lee J."/>
            <person name="Lipzen A."/>
            <person name="Pangilinan J."/>
            <person name="LaButti K."/>
            <person name="Hainaut M."/>
            <person name="Henrissat B."/>
            <person name="Grigoriev I.V."/>
            <person name="Spatafora J.W."/>
            <person name="Aime M.C."/>
        </authorList>
    </citation>
    <scope>NUCLEOTIDE SEQUENCE [LARGE SCALE GENOMIC DNA]</scope>
    <source>
        <strain evidence="2 3">MCA 4186</strain>
    </source>
</reference>
<dbReference type="AlphaFoldDB" id="A0A316ZF11"/>
<feature type="region of interest" description="Disordered" evidence="1">
    <location>
        <begin position="42"/>
        <end position="61"/>
    </location>
</feature>
<dbReference type="OrthoDB" id="3247214at2759"/>
<evidence type="ECO:0000313" key="3">
    <source>
        <dbReference type="Proteomes" id="UP000245946"/>
    </source>
</evidence>
<feature type="region of interest" description="Disordered" evidence="1">
    <location>
        <begin position="459"/>
        <end position="550"/>
    </location>
</feature>
<dbReference type="RefSeq" id="XP_025600390.1">
    <property type="nucleotide sequence ID" value="XM_025743948.1"/>
</dbReference>
<proteinExistence type="predicted"/>
<feature type="compositionally biased region" description="Low complexity" evidence="1">
    <location>
        <begin position="522"/>
        <end position="537"/>
    </location>
</feature>
<feature type="region of interest" description="Disordered" evidence="1">
    <location>
        <begin position="191"/>
        <end position="217"/>
    </location>
</feature>